<proteinExistence type="predicted"/>
<dbReference type="EMBL" id="POUA01000102">
    <property type="protein sequence ID" value="PZG45873.1"/>
    <property type="molecule type" value="Genomic_DNA"/>
</dbReference>
<dbReference type="InterPro" id="IPR011009">
    <property type="entry name" value="Kinase-like_dom_sf"/>
</dbReference>
<feature type="region of interest" description="Disordered" evidence="1">
    <location>
        <begin position="165"/>
        <end position="190"/>
    </location>
</feature>
<keyword evidence="3" id="KW-1185">Reference proteome</keyword>
<dbReference type="AlphaFoldDB" id="A0A2W2GCX0"/>
<dbReference type="Proteomes" id="UP000248544">
    <property type="component" value="Unassembled WGS sequence"/>
</dbReference>
<accession>A0A2W2GCX0</accession>
<sequence>MAVGQSTTHDLEFGDEVVIKRYRSWDRREPQREWTALTLLAEHAPGLAPAPIRADLNASPPTVVMSRLPGHVLRGAPATVAQTDAVAAAFTRLHQAIPGPVLGAVEPAAWGPAAAVAKVRTWADKRPDLGQDADVRHGDMCCSTQLDFVRRLLPWSRHSTLPNNCRSTPRMSSGRSLTCSVVPTPGMPVG</sequence>
<evidence type="ECO:0000256" key="1">
    <source>
        <dbReference type="SAM" id="MobiDB-lite"/>
    </source>
</evidence>
<reference evidence="2 3" key="1">
    <citation type="submission" date="2018-01" db="EMBL/GenBank/DDBJ databases">
        <title>Draft genome sequence of Sphaerisporangium sp. 7K107.</title>
        <authorList>
            <person name="Sahin N."/>
            <person name="Saygin H."/>
            <person name="Ay H."/>
        </authorList>
    </citation>
    <scope>NUCLEOTIDE SEQUENCE [LARGE SCALE GENOMIC DNA]</scope>
    <source>
        <strain evidence="2 3">7K107</strain>
    </source>
</reference>
<evidence type="ECO:0000313" key="2">
    <source>
        <dbReference type="EMBL" id="PZG45873.1"/>
    </source>
</evidence>
<feature type="compositionally biased region" description="Polar residues" evidence="1">
    <location>
        <begin position="165"/>
        <end position="181"/>
    </location>
</feature>
<evidence type="ECO:0008006" key="4">
    <source>
        <dbReference type="Google" id="ProtNLM"/>
    </source>
</evidence>
<gene>
    <name evidence="2" type="ORF">C1I98_15075</name>
</gene>
<dbReference type="RefSeq" id="WP_111167841.1">
    <property type="nucleotide sequence ID" value="NZ_POUA01000102.1"/>
</dbReference>
<comment type="caution">
    <text evidence="2">The sequence shown here is derived from an EMBL/GenBank/DDBJ whole genome shotgun (WGS) entry which is preliminary data.</text>
</comment>
<evidence type="ECO:0000313" key="3">
    <source>
        <dbReference type="Proteomes" id="UP000248544"/>
    </source>
</evidence>
<organism evidence="2 3">
    <name type="scientific">Spongiactinospora gelatinilytica</name>
    <dbReference type="NCBI Taxonomy" id="2666298"/>
    <lineage>
        <taxon>Bacteria</taxon>
        <taxon>Bacillati</taxon>
        <taxon>Actinomycetota</taxon>
        <taxon>Actinomycetes</taxon>
        <taxon>Streptosporangiales</taxon>
        <taxon>Streptosporangiaceae</taxon>
        <taxon>Spongiactinospora</taxon>
    </lineage>
</organism>
<dbReference type="SUPFAM" id="SSF56112">
    <property type="entry name" value="Protein kinase-like (PK-like)"/>
    <property type="match status" value="1"/>
</dbReference>
<name>A0A2W2GCX0_9ACTN</name>
<protein>
    <recommendedName>
        <fullName evidence="4">Aminoglycoside phosphotransferase domain-containing protein</fullName>
    </recommendedName>
</protein>